<comment type="similarity">
    <text evidence="1">Belongs to the acyl coenzyme A hydrolase family.</text>
</comment>
<evidence type="ECO:0000313" key="6">
    <source>
        <dbReference type="EMBL" id="CAH0558075.1"/>
    </source>
</evidence>
<proteinExistence type="inferred from homology"/>
<dbReference type="GO" id="GO:0006637">
    <property type="term" value="P:acyl-CoA metabolic process"/>
    <property type="evidence" value="ECO:0007669"/>
    <property type="project" value="TreeGrafter"/>
</dbReference>
<dbReference type="FunFam" id="3.10.129.10:FF:000012">
    <property type="entry name" value="Acyl-coenzyme A thioesterase 9, mitochondrial"/>
    <property type="match status" value="1"/>
</dbReference>
<evidence type="ECO:0000256" key="3">
    <source>
        <dbReference type="ARBA" id="ARBA00022801"/>
    </source>
</evidence>
<dbReference type="Proteomes" id="UP001154078">
    <property type="component" value="Chromosome 5"/>
</dbReference>
<dbReference type="OrthoDB" id="331699at2759"/>
<evidence type="ECO:0000256" key="1">
    <source>
        <dbReference type="ARBA" id="ARBA00010458"/>
    </source>
</evidence>
<dbReference type="SUPFAM" id="SSF54637">
    <property type="entry name" value="Thioesterase/thiol ester dehydrase-isomerase"/>
    <property type="match status" value="1"/>
</dbReference>
<accession>A0A9P0B8U0</accession>
<dbReference type="AlphaFoldDB" id="A0A9P0B8U0"/>
<reference evidence="6" key="1">
    <citation type="submission" date="2021-12" db="EMBL/GenBank/DDBJ databases">
        <authorList>
            <person name="King R."/>
        </authorList>
    </citation>
    <scope>NUCLEOTIDE SEQUENCE</scope>
</reference>
<dbReference type="Gene3D" id="3.10.129.10">
    <property type="entry name" value="Hotdog Thioesterase"/>
    <property type="match status" value="2"/>
</dbReference>
<name>A0A9P0B8U0_BRAAE</name>
<feature type="domain" description="HotDog ACOT-type" evidence="5">
    <location>
        <begin position="111"/>
        <end position="223"/>
    </location>
</feature>
<evidence type="ECO:0000313" key="7">
    <source>
        <dbReference type="Proteomes" id="UP001154078"/>
    </source>
</evidence>
<protein>
    <recommendedName>
        <fullName evidence="5">HotDog ACOT-type domain-containing protein</fullName>
    </recommendedName>
</protein>
<dbReference type="PANTHER" id="PTHR12655">
    <property type="entry name" value="ACYL-COA THIOESTERASE"/>
    <property type="match status" value="1"/>
</dbReference>
<organism evidence="6 7">
    <name type="scientific">Brassicogethes aeneus</name>
    <name type="common">Rape pollen beetle</name>
    <name type="synonym">Meligethes aeneus</name>
    <dbReference type="NCBI Taxonomy" id="1431903"/>
    <lineage>
        <taxon>Eukaryota</taxon>
        <taxon>Metazoa</taxon>
        <taxon>Ecdysozoa</taxon>
        <taxon>Arthropoda</taxon>
        <taxon>Hexapoda</taxon>
        <taxon>Insecta</taxon>
        <taxon>Pterygota</taxon>
        <taxon>Neoptera</taxon>
        <taxon>Endopterygota</taxon>
        <taxon>Coleoptera</taxon>
        <taxon>Polyphaga</taxon>
        <taxon>Cucujiformia</taxon>
        <taxon>Nitidulidae</taxon>
        <taxon>Meligethinae</taxon>
        <taxon>Brassicogethes</taxon>
    </lineage>
</organism>
<evidence type="ECO:0000259" key="5">
    <source>
        <dbReference type="PROSITE" id="PS51770"/>
    </source>
</evidence>
<keyword evidence="2" id="KW-0677">Repeat</keyword>
<dbReference type="EMBL" id="OV121136">
    <property type="protein sequence ID" value="CAH0558075.1"/>
    <property type="molecule type" value="Genomic_DNA"/>
</dbReference>
<dbReference type="PROSITE" id="PS51770">
    <property type="entry name" value="HOTDOG_ACOT"/>
    <property type="match status" value="1"/>
</dbReference>
<sequence>MEVVVWLEQKLHGSWHRITRALFLIAARDPTNTRSALVNPLEPADERERSILAGGESRKTARMKLQAQHVSKVIPNEEEQRIIHNLYTNTVDVKEGSLTRRVLPPSTEWMSNCTLSNVIFSHPEDRNLHNTVFGGFIMRNASELAFILGFRFSRYRPMMKSISDINFQRPIAVNSLIQMHAHVVFTQLQYMQIIVYVETYDPINGRSDTTNTFHFTFQVPEIVREVLPLTYHEAMMYIDGRRHFQDVLEKDLNDSMNTDIPELMSKL</sequence>
<keyword evidence="3" id="KW-0378">Hydrolase</keyword>
<evidence type="ECO:0000256" key="2">
    <source>
        <dbReference type="ARBA" id="ARBA00022737"/>
    </source>
</evidence>
<gene>
    <name evidence="6" type="ORF">MELIAE_LOCUS8626</name>
</gene>
<dbReference type="InterPro" id="IPR033120">
    <property type="entry name" value="HOTDOG_ACOT"/>
</dbReference>
<dbReference type="PANTHER" id="PTHR12655:SF0">
    <property type="entry name" value="ACYL-COENZYME A THIOESTERASE 9, MITOCHONDRIAL"/>
    <property type="match status" value="1"/>
</dbReference>
<keyword evidence="7" id="KW-1185">Reference proteome</keyword>
<dbReference type="InterPro" id="IPR029069">
    <property type="entry name" value="HotDog_dom_sf"/>
</dbReference>
<keyword evidence="4" id="KW-0809">Transit peptide</keyword>
<dbReference type="GO" id="GO:0005739">
    <property type="term" value="C:mitochondrion"/>
    <property type="evidence" value="ECO:0007669"/>
    <property type="project" value="TreeGrafter"/>
</dbReference>
<dbReference type="CDD" id="cd03442">
    <property type="entry name" value="BFIT_BACH"/>
    <property type="match status" value="1"/>
</dbReference>
<evidence type="ECO:0000256" key="4">
    <source>
        <dbReference type="ARBA" id="ARBA00022946"/>
    </source>
</evidence>
<dbReference type="GO" id="GO:0047617">
    <property type="term" value="F:fatty acyl-CoA hydrolase activity"/>
    <property type="evidence" value="ECO:0007669"/>
    <property type="project" value="TreeGrafter"/>
</dbReference>